<dbReference type="InterPro" id="IPR036047">
    <property type="entry name" value="F-box-like_dom_sf"/>
</dbReference>
<evidence type="ECO:0000313" key="2">
    <source>
        <dbReference type="EMBL" id="MED6179722.1"/>
    </source>
</evidence>
<feature type="domain" description="F-box" evidence="1">
    <location>
        <begin position="8"/>
        <end position="44"/>
    </location>
</feature>
<keyword evidence="3" id="KW-1185">Reference proteome</keyword>
<dbReference type="SUPFAM" id="SSF81383">
    <property type="entry name" value="F-box domain"/>
    <property type="match status" value="1"/>
</dbReference>
<organism evidence="2 3">
    <name type="scientific">Stylosanthes scabra</name>
    <dbReference type="NCBI Taxonomy" id="79078"/>
    <lineage>
        <taxon>Eukaryota</taxon>
        <taxon>Viridiplantae</taxon>
        <taxon>Streptophyta</taxon>
        <taxon>Embryophyta</taxon>
        <taxon>Tracheophyta</taxon>
        <taxon>Spermatophyta</taxon>
        <taxon>Magnoliopsida</taxon>
        <taxon>eudicotyledons</taxon>
        <taxon>Gunneridae</taxon>
        <taxon>Pentapetalae</taxon>
        <taxon>rosids</taxon>
        <taxon>fabids</taxon>
        <taxon>Fabales</taxon>
        <taxon>Fabaceae</taxon>
        <taxon>Papilionoideae</taxon>
        <taxon>50 kb inversion clade</taxon>
        <taxon>dalbergioids sensu lato</taxon>
        <taxon>Dalbergieae</taxon>
        <taxon>Pterocarpus clade</taxon>
        <taxon>Stylosanthes</taxon>
    </lineage>
</organism>
<dbReference type="InterPro" id="IPR053781">
    <property type="entry name" value="F-box_AtFBL13-like"/>
</dbReference>
<dbReference type="PROSITE" id="PS50181">
    <property type="entry name" value="FBOX"/>
    <property type="match status" value="1"/>
</dbReference>
<dbReference type="Proteomes" id="UP001341840">
    <property type="component" value="Unassembled WGS sequence"/>
</dbReference>
<proteinExistence type="predicted"/>
<evidence type="ECO:0000259" key="1">
    <source>
        <dbReference type="PROSITE" id="PS50181"/>
    </source>
</evidence>
<dbReference type="SMART" id="SM00256">
    <property type="entry name" value="FBOX"/>
    <property type="match status" value="1"/>
</dbReference>
<gene>
    <name evidence="2" type="ORF">PIB30_003523</name>
</gene>
<dbReference type="InterPro" id="IPR001810">
    <property type="entry name" value="F-box_dom"/>
</dbReference>
<dbReference type="PANTHER" id="PTHR31293:SF12">
    <property type="entry name" value="RNI-LIKE SUPERFAMILY PROTEIN"/>
    <property type="match status" value="1"/>
</dbReference>
<protein>
    <recommendedName>
        <fullName evidence="1">F-box domain-containing protein</fullName>
    </recommendedName>
</protein>
<dbReference type="Gene3D" id="1.20.1280.50">
    <property type="match status" value="1"/>
</dbReference>
<evidence type="ECO:0000313" key="3">
    <source>
        <dbReference type="Proteomes" id="UP001341840"/>
    </source>
</evidence>
<comment type="caution">
    <text evidence="2">The sequence shown here is derived from an EMBL/GenBank/DDBJ whole genome shotgun (WGS) entry which is preliminary data.</text>
</comment>
<reference evidence="2 3" key="1">
    <citation type="journal article" date="2023" name="Plants (Basel)">
        <title>Bridging the Gap: Combining Genomics and Transcriptomics Approaches to Understand Stylosanthes scabra, an Orphan Legume from the Brazilian Caatinga.</title>
        <authorList>
            <person name="Ferreira-Neto J.R.C."/>
            <person name="da Silva M.D."/>
            <person name="Binneck E."/>
            <person name="de Melo N.F."/>
            <person name="da Silva R.H."/>
            <person name="de Melo A.L.T.M."/>
            <person name="Pandolfi V."/>
            <person name="Bustamante F.O."/>
            <person name="Brasileiro-Vidal A.C."/>
            <person name="Benko-Iseppon A.M."/>
        </authorList>
    </citation>
    <scope>NUCLEOTIDE SEQUENCE [LARGE SCALE GENOMIC DNA]</scope>
    <source>
        <tissue evidence="2">Leaves</tissue>
    </source>
</reference>
<name>A0ABU6W1G2_9FABA</name>
<dbReference type="PANTHER" id="PTHR31293">
    <property type="entry name" value="RNI-LIKE SUPERFAMILY PROTEIN"/>
    <property type="match status" value="1"/>
</dbReference>
<accession>A0ABU6W1G2</accession>
<dbReference type="CDD" id="cd22160">
    <property type="entry name" value="F-box_AtFBL13-like"/>
    <property type="match status" value="1"/>
</dbReference>
<dbReference type="EMBL" id="JASCZI010181249">
    <property type="protein sequence ID" value="MED6179722.1"/>
    <property type="molecule type" value="Genomic_DNA"/>
</dbReference>
<dbReference type="Pfam" id="PF00646">
    <property type="entry name" value="F-box"/>
    <property type="match status" value="1"/>
</dbReference>
<dbReference type="SUPFAM" id="SSF52047">
    <property type="entry name" value="RNI-like"/>
    <property type="match status" value="1"/>
</dbReference>
<sequence>MAKRRKQMDAISTLPDEILCHILSFLPTRTSMATSVLSHRWRYLWRDMQVLDLNDDFCYNHDERSSAESQERFLAFLQEVLPLLHSVRKFHLDLTPRGISKPNLWKLYFSSSVDERSRRWYMRSDTLVSLVLHGNIYLHNVAPGEITLPSLKNLDMCVISLNLGAFLYGCPALETLMASLDYKVVMDTPNANHLPRLLKSLTFQQTHYMIAEHLELDSPSLEYLNLEIRTPFEDILVCDYPNMLKACLDIGGTDNGDWLPKLLQALCKTKFLRLASSTTRAIYLTKSY</sequence>
<dbReference type="InterPro" id="IPR055294">
    <property type="entry name" value="FBL60-like"/>
</dbReference>